<keyword evidence="1" id="KW-0472">Membrane</keyword>
<accession>I1NNH6</accession>
<protein>
    <recommendedName>
        <fullName evidence="2">DUF3778 domain-containing protein</fullName>
    </recommendedName>
</protein>
<sequence>IWPSLLFPSSRNCDWFVIRVELGPPAQFQLIGLLLEFLRFNDKPRGDSLLSPVMLTPISSAQQSTSIWCRSRGGNRRGLTVCQAVCTSHEAHGSSRHDFKTSWLCSSHGSPQLPVGLLLFLLFGFIWKAASVVRFTLSFQGCHFCFQFLSLVVYWGLSLTLFLLNKVICVSKK</sequence>
<reference evidence="3" key="1">
    <citation type="submission" date="2015-06" db="UniProtKB">
        <authorList>
            <consortium name="EnsemblPlants"/>
        </authorList>
    </citation>
    <scope>IDENTIFICATION</scope>
</reference>
<evidence type="ECO:0000313" key="3">
    <source>
        <dbReference type="EnsemblPlants" id="ORGLA01G0141600.1"/>
    </source>
</evidence>
<evidence type="ECO:0000313" key="4">
    <source>
        <dbReference type="Proteomes" id="UP000007306"/>
    </source>
</evidence>
<keyword evidence="1" id="KW-0812">Transmembrane</keyword>
<keyword evidence="1" id="KW-1133">Transmembrane helix</keyword>
<feature type="transmembrane region" description="Helical" evidence="1">
    <location>
        <begin position="144"/>
        <end position="164"/>
    </location>
</feature>
<dbReference type="OMA" id="NDKPRGD"/>
<dbReference type="Gramene" id="ORGLA01G0141600.1">
    <property type="protein sequence ID" value="ORGLA01G0141600.1"/>
    <property type="gene ID" value="ORGLA01G0141600"/>
</dbReference>
<proteinExistence type="predicted"/>
<keyword evidence="4" id="KW-1185">Reference proteome</keyword>
<evidence type="ECO:0000259" key="2">
    <source>
        <dbReference type="Pfam" id="PF12620"/>
    </source>
</evidence>
<dbReference type="AlphaFoldDB" id="I1NNH6"/>
<evidence type="ECO:0000256" key="1">
    <source>
        <dbReference type="SAM" id="Phobius"/>
    </source>
</evidence>
<dbReference type="EnsemblPlants" id="ORGLA01G0141600.1">
    <property type="protein sequence ID" value="ORGLA01G0141600.1"/>
    <property type="gene ID" value="ORGLA01G0141600"/>
</dbReference>
<dbReference type="HOGENOM" id="CLU_132437_1_0_1"/>
<reference evidence="3 4" key="2">
    <citation type="submission" date="2018-04" db="EMBL/GenBank/DDBJ databases">
        <title>OglaRS2 (Oryza glaberrima Reference Sequence Version 2).</title>
        <authorList>
            <person name="Zhang J."/>
            <person name="Kudrna D."/>
            <person name="Lee S."/>
            <person name="Talag J."/>
            <person name="Rajasekar S."/>
            <person name="Wing R.A."/>
        </authorList>
    </citation>
    <scope>NUCLEOTIDE SEQUENCE [LARGE SCALE GENOMIC DNA]</scope>
    <source>
        <strain evidence="3 4">cv. IRGC 96717</strain>
    </source>
</reference>
<name>I1NNH6_ORYGL</name>
<feature type="domain" description="DUF3778" evidence="2">
    <location>
        <begin position="4"/>
        <end position="57"/>
    </location>
</feature>
<dbReference type="Proteomes" id="UP000007306">
    <property type="component" value="Chromosome 1"/>
</dbReference>
<organism evidence="3 4">
    <name type="scientific">Oryza glaberrima</name>
    <name type="common">African rice</name>
    <dbReference type="NCBI Taxonomy" id="4538"/>
    <lineage>
        <taxon>Eukaryota</taxon>
        <taxon>Viridiplantae</taxon>
        <taxon>Streptophyta</taxon>
        <taxon>Embryophyta</taxon>
        <taxon>Tracheophyta</taxon>
        <taxon>Spermatophyta</taxon>
        <taxon>Magnoliopsida</taxon>
        <taxon>Liliopsida</taxon>
        <taxon>Poales</taxon>
        <taxon>Poaceae</taxon>
        <taxon>BOP clade</taxon>
        <taxon>Oryzoideae</taxon>
        <taxon>Oryzeae</taxon>
        <taxon>Oryzinae</taxon>
        <taxon>Oryza</taxon>
    </lineage>
</organism>
<dbReference type="Pfam" id="PF12620">
    <property type="entry name" value="DUF3778"/>
    <property type="match status" value="1"/>
</dbReference>
<dbReference type="InterPro" id="IPR022256">
    <property type="entry name" value="DUF3778"/>
</dbReference>
<feature type="transmembrane region" description="Helical" evidence="1">
    <location>
        <begin position="115"/>
        <end position="137"/>
    </location>
</feature>